<dbReference type="EMBL" id="NCVQ01000003">
    <property type="protein sequence ID" value="PWZ41798.1"/>
    <property type="molecule type" value="Genomic_DNA"/>
</dbReference>
<organism evidence="1 2">
    <name type="scientific">Zea mays</name>
    <name type="common">Maize</name>
    <dbReference type="NCBI Taxonomy" id="4577"/>
    <lineage>
        <taxon>Eukaryota</taxon>
        <taxon>Viridiplantae</taxon>
        <taxon>Streptophyta</taxon>
        <taxon>Embryophyta</taxon>
        <taxon>Tracheophyta</taxon>
        <taxon>Spermatophyta</taxon>
        <taxon>Magnoliopsida</taxon>
        <taxon>Liliopsida</taxon>
        <taxon>Poales</taxon>
        <taxon>Poaceae</taxon>
        <taxon>PACMAD clade</taxon>
        <taxon>Panicoideae</taxon>
        <taxon>Andropogonodae</taxon>
        <taxon>Andropogoneae</taxon>
        <taxon>Tripsacinae</taxon>
        <taxon>Zea</taxon>
    </lineage>
</organism>
<comment type="caution">
    <text evidence="1">The sequence shown here is derived from an EMBL/GenBank/DDBJ whole genome shotgun (WGS) entry which is preliminary data.</text>
</comment>
<proteinExistence type="predicted"/>
<sequence>MSRNIWTTKWTTSSTRVD</sequence>
<evidence type="ECO:0000313" key="1">
    <source>
        <dbReference type="EMBL" id="PWZ41798.1"/>
    </source>
</evidence>
<gene>
    <name evidence="1" type="ORF">Zm00014a_015451</name>
</gene>
<name>A0A3L6G3T7_MAIZE</name>
<accession>A0A3L6G3T7</accession>
<protein>
    <submittedName>
        <fullName evidence="1">Uncharacterized protein</fullName>
    </submittedName>
</protein>
<dbReference type="Proteomes" id="UP000251960">
    <property type="component" value="Chromosome 2"/>
</dbReference>
<evidence type="ECO:0000313" key="2">
    <source>
        <dbReference type="Proteomes" id="UP000251960"/>
    </source>
</evidence>
<dbReference type="AlphaFoldDB" id="A0A3L6G3T7"/>
<reference evidence="1 2" key="1">
    <citation type="journal article" date="2018" name="Nat. Genet.">
        <title>Extensive intraspecific gene order and gene structural variations between Mo17 and other maize genomes.</title>
        <authorList>
            <person name="Sun S."/>
            <person name="Zhou Y."/>
            <person name="Chen J."/>
            <person name="Shi J."/>
            <person name="Zhao H."/>
            <person name="Zhao H."/>
            <person name="Song W."/>
            <person name="Zhang M."/>
            <person name="Cui Y."/>
            <person name="Dong X."/>
            <person name="Liu H."/>
            <person name="Ma X."/>
            <person name="Jiao Y."/>
            <person name="Wang B."/>
            <person name="Wei X."/>
            <person name="Stein J.C."/>
            <person name="Glaubitz J.C."/>
            <person name="Lu F."/>
            <person name="Yu G."/>
            <person name="Liang C."/>
            <person name="Fengler K."/>
            <person name="Li B."/>
            <person name="Rafalski A."/>
            <person name="Schnable P.S."/>
            <person name="Ware D.H."/>
            <person name="Buckler E.S."/>
            <person name="Lai J."/>
        </authorList>
    </citation>
    <scope>NUCLEOTIDE SEQUENCE [LARGE SCALE GENOMIC DNA]</scope>
    <source>
        <strain evidence="2">cv. Missouri 17</strain>
        <tissue evidence="1">Seedling</tissue>
    </source>
</reference>